<dbReference type="Pfam" id="PF00696">
    <property type="entry name" value="AA_kinase"/>
    <property type="match status" value="1"/>
</dbReference>
<proteinExistence type="predicted"/>
<evidence type="ECO:0000259" key="1">
    <source>
        <dbReference type="Pfam" id="PF00696"/>
    </source>
</evidence>
<reference evidence="2 3" key="1">
    <citation type="submission" date="2023-07" db="EMBL/GenBank/DDBJ databases">
        <title>Genomic Encyclopedia of Type Strains, Phase IV (KMG-IV): sequencing the most valuable type-strain genomes for metagenomic binning, comparative biology and taxonomic classification.</title>
        <authorList>
            <person name="Goeker M."/>
        </authorList>
    </citation>
    <scope>NUCLEOTIDE SEQUENCE [LARGE SCALE GENOMIC DNA]</scope>
    <source>
        <strain evidence="2 3">DSM 19619</strain>
    </source>
</reference>
<keyword evidence="3" id="KW-1185">Reference proteome</keyword>
<dbReference type="InterPro" id="IPR036393">
    <property type="entry name" value="AceGlu_kinase-like_sf"/>
</dbReference>
<comment type="caution">
    <text evidence="2">The sequence shown here is derived from an EMBL/GenBank/DDBJ whole genome shotgun (WGS) entry which is preliminary data.</text>
</comment>
<dbReference type="Gene3D" id="3.40.1160.10">
    <property type="entry name" value="Acetylglutamate kinase-like"/>
    <property type="match status" value="1"/>
</dbReference>
<dbReference type="SUPFAM" id="SSF53633">
    <property type="entry name" value="Carbamate kinase-like"/>
    <property type="match status" value="1"/>
</dbReference>
<protein>
    <submittedName>
        <fullName evidence="2">Aspartokinase-like uncharacterized kinase</fullName>
    </submittedName>
</protein>
<dbReference type="Proteomes" id="UP001242480">
    <property type="component" value="Unassembled WGS sequence"/>
</dbReference>
<accession>A0ABU0IYI8</accession>
<dbReference type="InterPro" id="IPR001048">
    <property type="entry name" value="Asp/Glu/Uridylate_kinase"/>
</dbReference>
<name>A0ABU0IYI8_9HYPH</name>
<evidence type="ECO:0000313" key="3">
    <source>
        <dbReference type="Proteomes" id="UP001242480"/>
    </source>
</evidence>
<evidence type="ECO:0000313" key="2">
    <source>
        <dbReference type="EMBL" id="MDQ0467080.1"/>
    </source>
</evidence>
<dbReference type="RefSeq" id="WP_307266281.1">
    <property type="nucleotide sequence ID" value="NZ_JAUSVX010000001.1"/>
</dbReference>
<sequence length="210" mass="21383">MPASGLPLLVVKLGGSLMTSPGLDPLLALLARPHPARLVLVPGGGPFADAVRQTQALLAFDDALAHRLALDAMSHVGEILAARQAAFTLVADEAAIGEAHGRGRVPVWHPAGLRAGHPDIPESWTITSDSLAAWLAARLGADRLVLCKSVDVAAPGDRSGWEALAAAGIVDDAFPGFAARYGGPIRIAGPSRQAAAGPLLGLDAAEDDAA</sequence>
<gene>
    <name evidence="2" type="ORF">QO011_000075</name>
</gene>
<organism evidence="2 3">
    <name type="scientific">Labrys wisconsinensis</name>
    <dbReference type="NCBI Taxonomy" id="425677"/>
    <lineage>
        <taxon>Bacteria</taxon>
        <taxon>Pseudomonadati</taxon>
        <taxon>Pseudomonadota</taxon>
        <taxon>Alphaproteobacteria</taxon>
        <taxon>Hyphomicrobiales</taxon>
        <taxon>Xanthobacteraceae</taxon>
        <taxon>Labrys</taxon>
    </lineage>
</organism>
<feature type="domain" description="Aspartate/glutamate/uridylate kinase" evidence="1">
    <location>
        <begin position="8"/>
        <end position="151"/>
    </location>
</feature>
<dbReference type="EMBL" id="JAUSVX010000001">
    <property type="protein sequence ID" value="MDQ0467080.1"/>
    <property type="molecule type" value="Genomic_DNA"/>
</dbReference>